<evidence type="ECO:0000313" key="1">
    <source>
        <dbReference type="EMBL" id="MTV29565.1"/>
    </source>
</evidence>
<dbReference type="RefSeq" id="WP_155444229.1">
    <property type="nucleotide sequence ID" value="NZ_JAOQNR010000001.1"/>
</dbReference>
<dbReference type="AlphaFoldDB" id="A0A6N8DJA4"/>
<proteinExistence type="predicted"/>
<dbReference type="EMBL" id="WNKS01000001">
    <property type="protein sequence ID" value="MTV29565.1"/>
    <property type="molecule type" value="Genomic_DNA"/>
</dbReference>
<accession>A0A6N8DJA4</accession>
<name>A0A6N8DJA4_RHOAC</name>
<dbReference type="Proteomes" id="UP000439113">
    <property type="component" value="Unassembled WGS sequence"/>
</dbReference>
<protein>
    <submittedName>
        <fullName evidence="1">Uncharacterized protein</fullName>
    </submittedName>
</protein>
<organism evidence="1 2">
    <name type="scientific">Rhodoblastus acidophilus</name>
    <name type="common">Rhodopseudomonas acidophila</name>
    <dbReference type="NCBI Taxonomy" id="1074"/>
    <lineage>
        <taxon>Bacteria</taxon>
        <taxon>Pseudomonadati</taxon>
        <taxon>Pseudomonadota</taxon>
        <taxon>Alphaproteobacteria</taxon>
        <taxon>Hyphomicrobiales</taxon>
        <taxon>Rhodoblastaceae</taxon>
        <taxon>Rhodoblastus</taxon>
    </lineage>
</organism>
<comment type="caution">
    <text evidence="1">The sequence shown here is derived from an EMBL/GenBank/DDBJ whole genome shotgun (WGS) entry which is preliminary data.</text>
</comment>
<gene>
    <name evidence="1" type="ORF">GJ654_01010</name>
</gene>
<evidence type="ECO:0000313" key="2">
    <source>
        <dbReference type="Proteomes" id="UP000439113"/>
    </source>
</evidence>
<sequence>MSAFTAVILVCQLSTPPQACDETRAIDVISTHVTSQFDCVQGWQQSVARGALREGVGETLYVKTICRRSEQAALTEK</sequence>
<reference evidence="1 2" key="1">
    <citation type="submission" date="2019-11" db="EMBL/GenBank/DDBJ databases">
        <title>Whole-genome sequence of a Rhodoblastus acidophilus DSM 142.</title>
        <authorList>
            <person name="Kyndt J.A."/>
            <person name="Meyer T.E."/>
        </authorList>
    </citation>
    <scope>NUCLEOTIDE SEQUENCE [LARGE SCALE GENOMIC DNA]</scope>
    <source>
        <strain evidence="1 2">DSM 142</strain>
    </source>
</reference>
<dbReference type="OrthoDB" id="7997682at2"/>